<dbReference type="EMBL" id="AP024484">
    <property type="protein sequence ID" value="BCS86446.1"/>
    <property type="molecule type" value="Genomic_DNA"/>
</dbReference>
<keyword evidence="2" id="KW-1185">Reference proteome</keyword>
<protein>
    <submittedName>
        <fullName evidence="1">Uncharacterized protein</fullName>
    </submittedName>
</protein>
<proteinExistence type="predicted"/>
<dbReference type="RefSeq" id="WP_207154022.1">
    <property type="nucleotide sequence ID" value="NZ_AP024484.1"/>
</dbReference>
<name>A0ABN6EKK9_9BACT</name>
<dbReference type="Proteomes" id="UP001319045">
    <property type="component" value="Chromosome"/>
</dbReference>
<sequence length="219" mass="26115">MKLSNELKNFHRSDVLNELEKQFKDLSKSFLYGGHIEVGDEFKIFIRTVEFYYHSETFDGIHDPIVYHRNGRDVEHCPYFPIMSLHAHSSGFDITFENEKEQYRASALIRAYEVKTKDGKYLKWKKISNGKWMFTEHDDYQYNTQSTYLYALINGFSIGEENHVRWRDELRKAGTPIIGTRQNVYLSVSDFDYKPFVKDDKDKDVKCDRKWSFTRQETV</sequence>
<organism evidence="1 2">
    <name type="scientific">Prevotella herbatica</name>
    <dbReference type="NCBI Taxonomy" id="2801997"/>
    <lineage>
        <taxon>Bacteria</taxon>
        <taxon>Pseudomonadati</taxon>
        <taxon>Bacteroidota</taxon>
        <taxon>Bacteroidia</taxon>
        <taxon>Bacteroidales</taxon>
        <taxon>Prevotellaceae</taxon>
        <taxon>Prevotella</taxon>
    </lineage>
</organism>
<evidence type="ECO:0000313" key="1">
    <source>
        <dbReference type="EMBL" id="BCS86446.1"/>
    </source>
</evidence>
<reference evidence="1 2" key="1">
    <citation type="journal article" date="2022" name="Int. J. Syst. Evol. Microbiol.">
        <title>Prevotella herbatica sp. nov., a plant polysaccharide-decomposing anaerobic bacterium isolated from a methanogenic reactor.</title>
        <authorList>
            <person name="Uek A."/>
            <person name="Tonouchi A."/>
            <person name="Kaku N."/>
            <person name="Ueki K."/>
        </authorList>
    </citation>
    <scope>NUCLEOTIDE SEQUENCE [LARGE SCALE GENOMIC DNA]</scope>
    <source>
        <strain evidence="1 2">WR041</strain>
    </source>
</reference>
<accession>A0ABN6EKK9</accession>
<evidence type="ECO:0000313" key="2">
    <source>
        <dbReference type="Proteomes" id="UP001319045"/>
    </source>
</evidence>
<gene>
    <name evidence="1" type="ORF">prwr041_23390</name>
</gene>